<reference evidence="1 2" key="1">
    <citation type="submission" date="2017-02" db="EMBL/GenBank/DDBJ databases">
        <authorList>
            <person name="Peterson S.W."/>
        </authorList>
    </citation>
    <scope>NUCLEOTIDE SEQUENCE [LARGE SCALE GENOMIC DNA]</scope>
    <source>
        <strain evidence="1 2">ATCC 49788</strain>
    </source>
</reference>
<dbReference type="SUPFAM" id="SSF53335">
    <property type="entry name" value="S-adenosyl-L-methionine-dependent methyltransferases"/>
    <property type="match status" value="1"/>
</dbReference>
<evidence type="ECO:0000313" key="2">
    <source>
        <dbReference type="Proteomes" id="UP000190460"/>
    </source>
</evidence>
<dbReference type="PANTHER" id="PTHR20974:SF0">
    <property type="entry name" value="UPF0585 PROTEIN CG18661"/>
    <property type="match status" value="1"/>
</dbReference>
<dbReference type="RefSeq" id="WP_078921850.1">
    <property type="nucleotide sequence ID" value="NZ_FUYB01000004.1"/>
</dbReference>
<dbReference type="STRING" id="92487.SAMN02745130_01383"/>
<gene>
    <name evidence="1" type="ORF">SAMN02745130_01383</name>
</gene>
<proteinExistence type="predicted"/>
<dbReference type="AlphaFoldDB" id="A0A1T4WAN1"/>
<dbReference type="EMBL" id="FUYB01000004">
    <property type="protein sequence ID" value="SKA74374.1"/>
    <property type="molecule type" value="Genomic_DNA"/>
</dbReference>
<dbReference type="Proteomes" id="UP000190460">
    <property type="component" value="Unassembled WGS sequence"/>
</dbReference>
<evidence type="ECO:0000313" key="1">
    <source>
        <dbReference type="EMBL" id="SKA74374.1"/>
    </source>
</evidence>
<protein>
    <recommendedName>
        <fullName evidence="3">Methylase</fullName>
    </recommendedName>
</protein>
<dbReference type="PANTHER" id="PTHR20974">
    <property type="entry name" value="UPF0585 PROTEIN CG18661"/>
    <property type="match status" value="1"/>
</dbReference>
<organism evidence="1 2">
    <name type="scientific">Thiothrix eikelboomii</name>
    <dbReference type="NCBI Taxonomy" id="92487"/>
    <lineage>
        <taxon>Bacteria</taxon>
        <taxon>Pseudomonadati</taxon>
        <taxon>Pseudomonadota</taxon>
        <taxon>Gammaproteobacteria</taxon>
        <taxon>Thiotrichales</taxon>
        <taxon>Thiotrichaceae</taxon>
        <taxon>Thiothrix</taxon>
    </lineage>
</organism>
<evidence type="ECO:0008006" key="3">
    <source>
        <dbReference type="Google" id="ProtNLM"/>
    </source>
</evidence>
<dbReference type="OrthoDB" id="5563826at2"/>
<dbReference type="Gene3D" id="3.40.50.150">
    <property type="entry name" value="Vaccinia Virus protein VP39"/>
    <property type="match status" value="1"/>
</dbReference>
<name>A0A1T4WAN1_9GAMM</name>
<dbReference type="InterPro" id="IPR010342">
    <property type="entry name" value="DUF938"/>
</dbReference>
<dbReference type="InterPro" id="IPR029063">
    <property type="entry name" value="SAM-dependent_MTases_sf"/>
</dbReference>
<accession>A0A1T4WAN1</accession>
<dbReference type="Pfam" id="PF06080">
    <property type="entry name" value="DUF938"/>
    <property type="match status" value="1"/>
</dbReference>
<sequence length="200" mass="22178">MRPYAAACDENREPILAVLKPLLHESEAVLEIGSGTGQHAVYFGEQLPHLTWQTSDQLDYHAGIRAWLQSAQLPNVYPPLLLDVRQTEWPKLQVDAVFSANTLHIMSESAVQACVAGVGSLLPTGGLFIVYGPFNYGGQFTSASNARFDQWLKQRDPDSGIRNFEDLHALAAKAGMELQADYEMPVNNRLLVWRKIATNT</sequence>
<keyword evidence="2" id="KW-1185">Reference proteome</keyword>